<evidence type="ECO:0000313" key="2">
    <source>
        <dbReference type="EMBL" id="EIG27737.1"/>
    </source>
</evidence>
<dbReference type="Pfam" id="PF09084">
    <property type="entry name" value="NMT1"/>
    <property type="match status" value="1"/>
</dbReference>
<comment type="caution">
    <text evidence="2">The sequence shown here is derived from an EMBL/GenBank/DDBJ whole genome shotgun (WGS) entry which is preliminary data.</text>
</comment>
<reference evidence="2 3" key="1">
    <citation type="submission" date="2012-04" db="EMBL/GenBank/DDBJ databases">
        <authorList>
            <person name="Harkins D.M."/>
            <person name="Madupu R."/>
            <person name="Durkin A.S."/>
            <person name="Torralba M."/>
            <person name="Methe B."/>
            <person name="Sutton G.G."/>
            <person name="Nelson K.E."/>
        </authorList>
    </citation>
    <scope>NUCLEOTIDE SEQUENCE [LARGE SCALE GENOMIC DNA]</scope>
    <source>
        <strain evidence="2 3">VK64</strain>
    </source>
</reference>
<feature type="domain" description="SsuA/THI5-like" evidence="1">
    <location>
        <begin position="107"/>
        <end position="208"/>
    </location>
</feature>
<dbReference type="Gene3D" id="3.40.190.10">
    <property type="entry name" value="Periplasmic binding protein-like II"/>
    <property type="match status" value="2"/>
</dbReference>
<accession>I2NPH6</accession>
<evidence type="ECO:0000313" key="3">
    <source>
        <dbReference type="Proteomes" id="UP000004473"/>
    </source>
</evidence>
<dbReference type="PANTHER" id="PTHR30024:SF46">
    <property type="entry name" value="ABC TRANSPORTER, SUBSTRATE-BINDING LIPOPROTEIN"/>
    <property type="match status" value="1"/>
</dbReference>
<sequence>MYSGLNLNQNKATKLQTVQIVLQGEATPYWFKVNPPYFRRIRYGDWKMELKRRDFLKMTAALAAAGVSPSLLAAGKEQFTIYGAPALPSVTIAVAALQGKLAKQADVSLKVWRSPDQLRAGVASGQFKVMMSPSNVGVNLRNQGQKVGMVNILTNGITQLVCKGSAIASPQDLVGKKILVPFKNDMPDIVLQALLKKLKIDAHKVGITYTATPPEAVGLFLSKDYHAAILPEPMASASILKGKTMGVNVVRGFDLVKAWGQAFDTKPLIPMAGIIANEEYFHAHKVQFDIFHQDLKNSLNWILANRQSAAKIGKNYLPAPEPALVMGLDGARLTVTKGSEVKNEILKFYEILMQFNPKLLGGKLPDNGFFLA</sequence>
<dbReference type="AlphaFoldDB" id="I2NPH6"/>
<name>I2NPH6_NEISI</name>
<dbReference type="PANTHER" id="PTHR30024">
    <property type="entry name" value="ALIPHATIC SULFONATES-BINDING PROTEIN-RELATED"/>
    <property type="match status" value="1"/>
</dbReference>
<dbReference type="NCBIfam" id="TIGR01409">
    <property type="entry name" value="TAT_signal_seq"/>
    <property type="match status" value="1"/>
</dbReference>
<dbReference type="InterPro" id="IPR006311">
    <property type="entry name" value="TAT_signal"/>
</dbReference>
<dbReference type="SUPFAM" id="SSF53850">
    <property type="entry name" value="Periplasmic binding protein-like II"/>
    <property type="match status" value="1"/>
</dbReference>
<gene>
    <name evidence="2" type="ORF">HMPREF1051_2908</name>
</gene>
<protein>
    <submittedName>
        <fullName evidence="2">NMT1/THI5 domain protein</fullName>
    </submittedName>
</protein>
<dbReference type="InterPro" id="IPR027024">
    <property type="entry name" value="UCP027386_ABC_sbc_TM0202"/>
</dbReference>
<proteinExistence type="predicted"/>
<dbReference type="PATRIC" id="fig|1095748.3.peg.1655"/>
<dbReference type="Pfam" id="PF10518">
    <property type="entry name" value="TAT_signal"/>
    <property type="match status" value="1"/>
</dbReference>
<organism evidence="2 3">
    <name type="scientific">Neisseria sicca VK64</name>
    <dbReference type="NCBI Taxonomy" id="1095748"/>
    <lineage>
        <taxon>Bacteria</taxon>
        <taxon>Pseudomonadati</taxon>
        <taxon>Pseudomonadota</taxon>
        <taxon>Betaproteobacteria</taxon>
        <taxon>Neisseriales</taxon>
        <taxon>Neisseriaceae</taxon>
        <taxon>Neisseria</taxon>
    </lineage>
</organism>
<dbReference type="PROSITE" id="PS51318">
    <property type="entry name" value="TAT"/>
    <property type="match status" value="1"/>
</dbReference>
<evidence type="ECO:0000259" key="1">
    <source>
        <dbReference type="Pfam" id="PF09084"/>
    </source>
</evidence>
<dbReference type="Proteomes" id="UP000004473">
    <property type="component" value="Unassembled WGS sequence"/>
</dbReference>
<dbReference type="EMBL" id="AJMT01000126">
    <property type="protein sequence ID" value="EIG27737.1"/>
    <property type="molecule type" value="Genomic_DNA"/>
</dbReference>
<dbReference type="InterPro" id="IPR015168">
    <property type="entry name" value="SsuA/THI5"/>
</dbReference>
<dbReference type="InterPro" id="IPR019546">
    <property type="entry name" value="TAT_signal_bac_arc"/>
</dbReference>
<dbReference type="PIRSF" id="PIRSF027386">
    <property type="entry name" value="UCP027386_ABC_sbc_TM0202"/>
    <property type="match status" value="1"/>
</dbReference>